<organism evidence="2 3">
    <name type="scientific">Chiloscyllium punctatum</name>
    <name type="common">Brownbanded bambooshark</name>
    <name type="synonym">Hemiscyllium punctatum</name>
    <dbReference type="NCBI Taxonomy" id="137246"/>
    <lineage>
        <taxon>Eukaryota</taxon>
        <taxon>Metazoa</taxon>
        <taxon>Chordata</taxon>
        <taxon>Craniata</taxon>
        <taxon>Vertebrata</taxon>
        <taxon>Chondrichthyes</taxon>
        <taxon>Elasmobranchii</taxon>
        <taxon>Galeomorphii</taxon>
        <taxon>Galeoidea</taxon>
        <taxon>Orectolobiformes</taxon>
        <taxon>Hemiscylliidae</taxon>
        <taxon>Chiloscyllium</taxon>
    </lineage>
</organism>
<dbReference type="PRINTS" id="PR01182">
    <property type="entry name" value="ORNDCRBXLASE"/>
</dbReference>
<keyword evidence="3" id="KW-1185">Reference proteome</keyword>
<accession>A0A401RFR4</accession>
<dbReference type="InterPro" id="IPR022644">
    <property type="entry name" value="De-COase2_N"/>
</dbReference>
<dbReference type="Gene3D" id="3.20.20.10">
    <property type="entry name" value="Alanine racemase"/>
    <property type="match status" value="1"/>
</dbReference>
<dbReference type="PANTHER" id="PTHR11482:SF4">
    <property type="entry name" value="ANTIZYME INHIBITOR 2"/>
    <property type="match status" value="1"/>
</dbReference>
<evidence type="ECO:0000313" key="3">
    <source>
        <dbReference type="Proteomes" id="UP000287033"/>
    </source>
</evidence>
<dbReference type="InterPro" id="IPR009006">
    <property type="entry name" value="Ala_racemase/Decarboxylase_C"/>
</dbReference>
<dbReference type="GO" id="GO:0003824">
    <property type="term" value="F:catalytic activity"/>
    <property type="evidence" value="ECO:0007669"/>
    <property type="project" value="InterPro"/>
</dbReference>
<dbReference type="SUPFAM" id="SSF50621">
    <property type="entry name" value="Alanine racemase C-terminal domain-like"/>
    <property type="match status" value="1"/>
</dbReference>
<name>A0A401RFR4_CHIPU</name>
<gene>
    <name evidence="2" type="ORF">chiPu_0021459</name>
</gene>
<evidence type="ECO:0000259" key="1">
    <source>
        <dbReference type="Pfam" id="PF02784"/>
    </source>
</evidence>
<proteinExistence type="predicted"/>
<protein>
    <recommendedName>
        <fullName evidence="1">Orn/DAP/Arg decarboxylase 2 N-terminal domain-containing protein</fullName>
    </recommendedName>
</protein>
<dbReference type="Gene3D" id="2.40.37.10">
    <property type="entry name" value="Lyase, Ornithine Decarboxylase, Chain A, domain 1"/>
    <property type="match status" value="1"/>
</dbReference>
<evidence type="ECO:0000313" key="2">
    <source>
        <dbReference type="EMBL" id="GCC16936.1"/>
    </source>
</evidence>
<dbReference type="Proteomes" id="UP000287033">
    <property type="component" value="Unassembled WGS sequence"/>
</dbReference>
<dbReference type="SUPFAM" id="SSF51419">
    <property type="entry name" value="PLP-binding barrel"/>
    <property type="match status" value="1"/>
</dbReference>
<dbReference type="PANTHER" id="PTHR11482">
    <property type="entry name" value="ARGININE/DIAMINOPIMELATE/ORNITHINE DECARBOXYLASE"/>
    <property type="match status" value="1"/>
</dbReference>
<dbReference type="InterPro" id="IPR029066">
    <property type="entry name" value="PLP-binding_barrel"/>
</dbReference>
<dbReference type="STRING" id="137246.A0A401RFR4"/>
<sequence length="211" mass="23456">MVLRIAVNDFTSLLPLSEKFGASLSECRQLMEYAKTLDLDTIGVSGCTDPKIYAQAIADARVVFDIGIHLGFQMYLLDIGGGFPGTAEDKVTFEEVAAEINPALDIYFPDKTEVQIIAEPGRIWGPTCDARDHISDAWMLPELEIGDWLLFKNNGAYTSSISTTFNGFHAAPTHYAISEEAWETLQNIKKEIQSPVEEQDDVDTQHLVIRQ</sequence>
<dbReference type="EMBL" id="BEZZ01003953">
    <property type="protein sequence ID" value="GCC16936.1"/>
    <property type="molecule type" value="Genomic_DNA"/>
</dbReference>
<feature type="domain" description="Orn/DAP/Arg decarboxylase 2 N-terminal" evidence="1">
    <location>
        <begin position="1"/>
        <end position="123"/>
    </location>
</feature>
<dbReference type="GO" id="GO:0005737">
    <property type="term" value="C:cytoplasm"/>
    <property type="evidence" value="ECO:0007669"/>
    <property type="project" value="TreeGrafter"/>
</dbReference>
<reference evidence="2 3" key="1">
    <citation type="journal article" date="2018" name="Nat. Ecol. Evol.">
        <title>Shark genomes provide insights into elasmobranch evolution and the origin of vertebrates.</title>
        <authorList>
            <person name="Hara Y"/>
            <person name="Yamaguchi K"/>
            <person name="Onimaru K"/>
            <person name="Kadota M"/>
            <person name="Koyanagi M"/>
            <person name="Keeley SD"/>
            <person name="Tatsumi K"/>
            <person name="Tanaka K"/>
            <person name="Motone F"/>
            <person name="Kageyama Y"/>
            <person name="Nozu R"/>
            <person name="Adachi N"/>
            <person name="Nishimura O"/>
            <person name="Nakagawa R"/>
            <person name="Tanegashima C"/>
            <person name="Kiyatake I"/>
            <person name="Matsumoto R"/>
            <person name="Murakumo K"/>
            <person name="Nishida K"/>
            <person name="Terakita A"/>
            <person name="Kuratani S"/>
            <person name="Sato K"/>
            <person name="Hyodo S Kuraku.S."/>
        </authorList>
    </citation>
    <scope>NUCLEOTIDE SEQUENCE [LARGE SCALE GENOMIC DNA]</scope>
</reference>
<dbReference type="InterPro" id="IPR002433">
    <property type="entry name" value="Orn_de-COase"/>
</dbReference>
<dbReference type="Pfam" id="PF02784">
    <property type="entry name" value="Orn_Arg_deC_N"/>
    <property type="match status" value="1"/>
</dbReference>
<dbReference type="AlphaFoldDB" id="A0A401RFR4"/>
<dbReference type="OrthoDB" id="5034579at2759"/>
<feature type="non-terminal residue" evidence="2">
    <location>
        <position position="1"/>
    </location>
</feature>
<dbReference type="GO" id="GO:0033387">
    <property type="term" value="P:putrescine biosynthetic process from arginine, via ornithine"/>
    <property type="evidence" value="ECO:0007669"/>
    <property type="project" value="TreeGrafter"/>
</dbReference>
<comment type="caution">
    <text evidence="2">The sequence shown here is derived from an EMBL/GenBank/DDBJ whole genome shotgun (WGS) entry which is preliminary data.</text>
</comment>
<dbReference type="OMA" id="CDARDHI"/>